<proteinExistence type="predicted"/>
<evidence type="ECO:0000313" key="2">
    <source>
        <dbReference type="EMBL" id="AMS05564.1"/>
    </source>
</evidence>
<dbReference type="Proteomes" id="UP000075221">
    <property type="component" value="Chromosome"/>
</dbReference>
<organism evidence="2 4">
    <name type="scientific">Acidipropionibacterium acidipropionici</name>
    <dbReference type="NCBI Taxonomy" id="1748"/>
    <lineage>
        <taxon>Bacteria</taxon>
        <taxon>Bacillati</taxon>
        <taxon>Actinomycetota</taxon>
        <taxon>Actinomycetes</taxon>
        <taxon>Propionibacteriales</taxon>
        <taxon>Propionibacteriaceae</taxon>
        <taxon>Acidipropionibacterium</taxon>
    </lineage>
</organism>
<feature type="transmembrane region" description="Helical" evidence="1">
    <location>
        <begin position="148"/>
        <end position="175"/>
    </location>
</feature>
<protein>
    <submittedName>
        <fullName evidence="2">Uncharacterized protein</fullName>
    </submittedName>
</protein>
<feature type="transmembrane region" description="Helical" evidence="1">
    <location>
        <begin position="102"/>
        <end position="127"/>
    </location>
</feature>
<evidence type="ECO:0000313" key="5">
    <source>
        <dbReference type="Proteomes" id="UP000178666"/>
    </source>
</evidence>
<evidence type="ECO:0000256" key="1">
    <source>
        <dbReference type="SAM" id="Phobius"/>
    </source>
</evidence>
<accession>A0AAC8YFH6</accession>
<feature type="transmembrane region" description="Helical" evidence="1">
    <location>
        <begin position="12"/>
        <end position="33"/>
    </location>
</feature>
<name>A0AAC8YFH6_9ACTN</name>
<feature type="transmembrane region" description="Helical" evidence="1">
    <location>
        <begin position="70"/>
        <end position="90"/>
    </location>
</feature>
<keyword evidence="1" id="KW-1133">Transmembrane helix</keyword>
<evidence type="ECO:0000313" key="3">
    <source>
        <dbReference type="EMBL" id="AOZ47034.1"/>
    </source>
</evidence>
<sequence>MTWDTDWLPVRIMTWIGRVLLVGLLVLVASLPIVTLPAAIGAGAAAHCGVGGSIFTRFWEAFRAGWRRSLPIGLLMVVMTVVVGWDLIWATSRPLGPVTTPVVAAALILAWLGSSICLLGSAPLAGARRVRDVVKGTALEGARSPLKPAALLVATAATVLVALVCLPLVVVALGLDCVLVGRMTRSAAAPAPG</sequence>
<dbReference type="EMBL" id="CP014352">
    <property type="protein sequence ID" value="AMS05564.1"/>
    <property type="molecule type" value="Genomic_DNA"/>
</dbReference>
<evidence type="ECO:0000313" key="4">
    <source>
        <dbReference type="Proteomes" id="UP000075221"/>
    </source>
</evidence>
<reference evidence="2 4" key="2">
    <citation type="submission" date="2016-02" db="EMBL/GenBank/DDBJ databases">
        <title>Complete Genome Sequence of Propionibacterium acidipropionici ATCC 55737.</title>
        <authorList>
            <person name="Luna Flores C.H."/>
            <person name="Nielsen L.K."/>
            <person name="Marcellin E."/>
        </authorList>
    </citation>
    <scope>NUCLEOTIDE SEQUENCE [LARGE SCALE GENOMIC DNA]</scope>
    <source>
        <strain evidence="2 4">ATCC 55737</strain>
    </source>
</reference>
<feature type="transmembrane region" description="Helical" evidence="1">
    <location>
        <begin position="39"/>
        <end position="58"/>
    </location>
</feature>
<keyword evidence="1" id="KW-0812">Transmembrane</keyword>
<dbReference type="EMBL" id="CP015970">
    <property type="protein sequence ID" value="AOZ47034.1"/>
    <property type="molecule type" value="Genomic_DNA"/>
</dbReference>
<reference evidence="3 5" key="1">
    <citation type="journal article" date="2016" name="Plant Dis.">
        <title>Improved production of propionic acid using genome shuffling.</title>
        <authorList>
            <person name="Luna-Flores C.H."/>
            <person name="Palfreyman R.W."/>
            <person name="Kromer J.O."/>
            <person name="Nielsen L.K."/>
            <person name="Marcellin E."/>
        </authorList>
    </citation>
    <scope>NUCLEOTIDE SEQUENCE [LARGE SCALE GENOMIC DNA]</scope>
    <source>
        <strain evidence="3 5">F3E8</strain>
    </source>
</reference>
<dbReference type="RefSeq" id="WP_062819643.1">
    <property type="nucleotide sequence ID" value="NZ_CP014352.1"/>
</dbReference>
<dbReference type="Proteomes" id="UP000178666">
    <property type="component" value="Chromosome"/>
</dbReference>
<keyword evidence="5" id="KW-1185">Reference proteome</keyword>
<keyword evidence="1" id="KW-0472">Membrane</keyword>
<dbReference type="AlphaFoldDB" id="A0AAC8YFH6"/>
<gene>
    <name evidence="3" type="ORF">A8L58_10445</name>
    <name evidence="2" type="ORF">AXH35_09005</name>
</gene>